<evidence type="ECO:0000259" key="2">
    <source>
        <dbReference type="PROSITE" id="PS50175"/>
    </source>
</evidence>
<dbReference type="Gene3D" id="2.40.70.10">
    <property type="entry name" value="Acid Proteases"/>
    <property type="match status" value="1"/>
</dbReference>
<dbReference type="InterPro" id="IPR021109">
    <property type="entry name" value="Peptidase_aspartic_dom_sf"/>
</dbReference>
<keyword evidence="1" id="KW-0378">Hydrolase</keyword>
<dbReference type="EMBL" id="JADQBC010000016">
    <property type="protein sequence ID" value="MBR8826964.1"/>
    <property type="molecule type" value="Genomic_DNA"/>
</dbReference>
<dbReference type="Proteomes" id="UP000767446">
    <property type="component" value="Unassembled WGS sequence"/>
</dbReference>
<dbReference type="AlphaFoldDB" id="A0A941JLC9"/>
<dbReference type="InterPro" id="IPR001995">
    <property type="entry name" value="Peptidase_A2_cat"/>
</dbReference>
<comment type="caution">
    <text evidence="3">The sequence shown here is derived from an EMBL/GenBank/DDBJ whole genome shotgun (WGS) entry which is preliminary data.</text>
</comment>
<accession>A0A941JLC9</accession>
<gene>
    <name evidence="3" type="ORF">DSM107014_03500</name>
</gene>
<dbReference type="SUPFAM" id="SSF50630">
    <property type="entry name" value="Acid proteases"/>
    <property type="match status" value="1"/>
</dbReference>
<dbReference type="InterPro" id="IPR001969">
    <property type="entry name" value="Aspartic_peptidase_AS"/>
</dbReference>
<feature type="domain" description="Peptidase A2" evidence="2">
    <location>
        <begin position="104"/>
        <end position="143"/>
    </location>
</feature>
<protein>
    <submittedName>
        <fullName evidence="3">Retropepsin-like domain-containing protein</fullName>
    </submittedName>
</protein>
<evidence type="ECO:0000313" key="4">
    <source>
        <dbReference type="Proteomes" id="UP000767446"/>
    </source>
</evidence>
<name>A0A941JLC9_9CHRO</name>
<dbReference type="GO" id="GO:0006508">
    <property type="term" value="P:proteolysis"/>
    <property type="evidence" value="ECO:0007669"/>
    <property type="project" value="InterPro"/>
</dbReference>
<dbReference type="PROSITE" id="PS00141">
    <property type="entry name" value="ASP_PROTEASE"/>
    <property type="match status" value="1"/>
</dbReference>
<dbReference type="GO" id="GO:0004190">
    <property type="term" value="F:aspartic-type endopeptidase activity"/>
    <property type="evidence" value="ECO:0007669"/>
    <property type="project" value="InterPro"/>
</dbReference>
<organism evidence="3 4">
    <name type="scientific">Gomphosphaeria aponina SAG 52.96 = DSM 107014</name>
    <dbReference type="NCBI Taxonomy" id="1521640"/>
    <lineage>
        <taxon>Bacteria</taxon>
        <taxon>Bacillati</taxon>
        <taxon>Cyanobacteriota</taxon>
        <taxon>Cyanophyceae</taxon>
        <taxon>Oscillatoriophycideae</taxon>
        <taxon>Chroococcales</taxon>
        <taxon>Gomphosphaeriaceae</taxon>
        <taxon>Gomphosphaeria</taxon>
    </lineage>
</organism>
<sequence length="204" mass="23590">MKEKKPQAWLGEIYEHSDLYEGKIIAILKDREIILVADSFTAAKQLVQEKLTEILMEDVSYFQVPRSMNQVFIPTLKIRSLRESLWMPMYSVNLRTSHNEIKDCQMLIDSGADISLITLQMGQELGLTRSEEEELLFARGIGGEIGYVLRRIQIMIDQKLISAAVAWCQDESINDLIIGRKDVFDAFDIEFRQGERRIQFTEVK</sequence>
<evidence type="ECO:0000256" key="1">
    <source>
        <dbReference type="ARBA" id="ARBA00022801"/>
    </source>
</evidence>
<evidence type="ECO:0000313" key="3">
    <source>
        <dbReference type="EMBL" id="MBR8826964.1"/>
    </source>
</evidence>
<proteinExistence type="predicted"/>
<reference evidence="3" key="1">
    <citation type="submission" date="2021-02" db="EMBL/GenBank/DDBJ databases">
        <title>Metagenome analyses of Stigonema ocellatum DSM 106950, Chlorogloea purpurea SAG 13.99 and Gomphosphaeria aponina DSM 107014.</title>
        <authorList>
            <person name="Marter P."/>
            <person name="Huang S."/>
        </authorList>
    </citation>
    <scope>NUCLEOTIDE SEQUENCE</scope>
    <source>
        <strain evidence="3">JP213</strain>
    </source>
</reference>
<dbReference type="PROSITE" id="PS50175">
    <property type="entry name" value="ASP_PROT_RETROV"/>
    <property type="match status" value="1"/>
</dbReference>